<dbReference type="Gene3D" id="3.40.50.1820">
    <property type="entry name" value="alpha/beta hydrolase"/>
    <property type="match status" value="1"/>
</dbReference>
<evidence type="ECO:0008006" key="4">
    <source>
        <dbReference type="Google" id="ProtNLM"/>
    </source>
</evidence>
<reference evidence="3" key="1">
    <citation type="journal article" date="2019" name="Int. J. Syst. Evol. Microbiol.">
        <title>The Global Catalogue of Microorganisms (GCM) 10K type strain sequencing project: providing services to taxonomists for standard genome sequencing and annotation.</title>
        <authorList>
            <consortium name="The Broad Institute Genomics Platform"/>
            <consortium name="The Broad Institute Genome Sequencing Center for Infectious Disease"/>
            <person name="Wu L."/>
            <person name="Ma J."/>
        </authorList>
    </citation>
    <scope>NUCLEOTIDE SEQUENCE [LARGE SCALE GENOMIC DNA]</scope>
    <source>
        <strain evidence="3">KCTC 33842</strain>
    </source>
</reference>
<keyword evidence="3" id="KW-1185">Reference proteome</keyword>
<dbReference type="InterPro" id="IPR029058">
    <property type="entry name" value="AB_hydrolase_fold"/>
</dbReference>
<dbReference type="SUPFAM" id="SSF53474">
    <property type="entry name" value="alpha/beta-Hydrolases"/>
    <property type="match status" value="1"/>
</dbReference>
<feature type="signal peptide" evidence="1">
    <location>
        <begin position="1"/>
        <end position="30"/>
    </location>
</feature>
<dbReference type="Proteomes" id="UP001597475">
    <property type="component" value="Unassembled WGS sequence"/>
</dbReference>
<organism evidence="2 3">
    <name type="scientific">Deinococcus taklimakanensis</name>
    <dbReference type="NCBI Taxonomy" id="536443"/>
    <lineage>
        <taxon>Bacteria</taxon>
        <taxon>Thermotogati</taxon>
        <taxon>Deinococcota</taxon>
        <taxon>Deinococci</taxon>
        <taxon>Deinococcales</taxon>
        <taxon>Deinococcaceae</taxon>
        <taxon>Deinococcus</taxon>
    </lineage>
</organism>
<gene>
    <name evidence="2" type="ORF">ACFSR9_14085</name>
</gene>
<evidence type="ECO:0000256" key="1">
    <source>
        <dbReference type="SAM" id="SignalP"/>
    </source>
</evidence>
<sequence>MPPFPAPFKPVPVRAFLAAALLLTGKATLAQSTAPAPATPPANTLEAALENSLGNESVPGDARPTLRARALNCPTALAAPYGATRLQVGLYWYGPGQPGAPGGVGCRARPDGAAMPGYYDPARPVILFVHGWQPRSVQKGLVPPAAGRAPTQSTRRENFWFAAAGQNVADAWLAAGWNVGLYHWTQLADDESMGLLPYNAQAKLWTASYSYTGAGGQPVKVGMRFSTPAGYTLTGAPRKPVGALFYDAYRSALSRWTYAGPEPVRVLGHSLGAQLTLALAEQAYADPALPPRQRPARLVLADPYWTPATPGSGHGYGYLAPDANPAARSARIAAAVSAQGAVIEWVKSSAVLDLGGDNNAALLNTASRAELLPEFIPAVNGSARHDSAPRWYLSTLTAPNGAVSAAHDLNTARTLMNLRVPFVQTRGAATPDPADDRFGVPGP</sequence>
<accession>A0ABW5P614</accession>
<proteinExistence type="predicted"/>
<protein>
    <recommendedName>
        <fullName evidence="4">Alpha/beta hydrolase</fullName>
    </recommendedName>
</protein>
<dbReference type="RefSeq" id="WP_386846800.1">
    <property type="nucleotide sequence ID" value="NZ_JBHUMK010000069.1"/>
</dbReference>
<feature type="chain" id="PRO_5046912882" description="Alpha/beta hydrolase" evidence="1">
    <location>
        <begin position="31"/>
        <end position="443"/>
    </location>
</feature>
<keyword evidence="1" id="KW-0732">Signal</keyword>
<evidence type="ECO:0000313" key="2">
    <source>
        <dbReference type="EMBL" id="MFD2610554.1"/>
    </source>
</evidence>
<evidence type="ECO:0000313" key="3">
    <source>
        <dbReference type="Proteomes" id="UP001597475"/>
    </source>
</evidence>
<dbReference type="EMBL" id="JBHUMK010000069">
    <property type="protein sequence ID" value="MFD2610554.1"/>
    <property type="molecule type" value="Genomic_DNA"/>
</dbReference>
<comment type="caution">
    <text evidence="2">The sequence shown here is derived from an EMBL/GenBank/DDBJ whole genome shotgun (WGS) entry which is preliminary data.</text>
</comment>
<name>A0ABW5P614_9DEIO</name>